<gene>
    <name evidence="10" type="ORF">M378DRAFT_134069</name>
    <name evidence="9" type="ORF">M378DRAFT_28542</name>
</gene>
<dbReference type="HOGENOM" id="CLU_001103_19_4_1"/>
<feature type="compositionally biased region" description="Low complexity" evidence="6">
    <location>
        <begin position="511"/>
        <end position="524"/>
    </location>
</feature>
<evidence type="ECO:0000256" key="6">
    <source>
        <dbReference type="SAM" id="MobiDB-lite"/>
    </source>
</evidence>
<feature type="compositionally biased region" description="Basic and acidic residues" evidence="6">
    <location>
        <begin position="637"/>
        <end position="655"/>
    </location>
</feature>
<feature type="compositionally biased region" description="Polar residues" evidence="6">
    <location>
        <begin position="525"/>
        <end position="539"/>
    </location>
</feature>
<dbReference type="InterPro" id="IPR011545">
    <property type="entry name" value="DEAD/DEAH_box_helicase_dom"/>
</dbReference>
<dbReference type="EMBL" id="KN818500">
    <property type="protein sequence ID" value="KIL55563.1"/>
    <property type="molecule type" value="Genomic_DNA"/>
</dbReference>
<comment type="similarity">
    <text evidence="1">Belongs to the helicase family. RecQ subfamily.</text>
</comment>
<reference evidence="10 11" key="1">
    <citation type="submission" date="2014-04" db="EMBL/GenBank/DDBJ databases">
        <title>Evolutionary Origins and Diversification of the Mycorrhizal Mutualists.</title>
        <authorList>
            <consortium name="DOE Joint Genome Institute"/>
            <consortium name="Mycorrhizal Genomics Consortium"/>
            <person name="Kohler A."/>
            <person name="Kuo A."/>
            <person name="Nagy L.G."/>
            <person name="Floudas D."/>
            <person name="Copeland A."/>
            <person name="Barry K.W."/>
            <person name="Cichocki N."/>
            <person name="Veneault-Fourrey C."/>
            <person name="LaButti K."/>
            <person name="Lindquist E.A."/>
            <person name="Lipzen A."/>
            <person name="Lundell T."/>
            <person name="Morin E."/>
            <person name="Murat C."/>
            <person name="Riley R."/>
            <person name="Ohm R."/>
            <person name="Sun H."/>
            <person name="Tunlid A."/>
            <person name="Henrissat B."/>
            <person name="Grigoriev I.V."/>
            <person name="Hibbett D.S."/>
            <person name="Martin F."/>
        </authorList>
    </citation>
    <scope>NUCLEOTIDE SEQUENCE [LARGE SCALE GENOMIC DNA]</scope>
    <source>
        <strain evidence="10 11">Koide BX008</strain>
    </source>
</reference>
<sequence length="774" mass="86329">MAANSKSDHDVAKALSEKLLQKARDLAAQMTGYDSGQTRHDLRTLFSERFGSGAEPYQWQLDVTEAMLLGLDSVVIAGTGSGKTIPFMLPLLLHPEKMVLVLSPLKILQRDQARRFKKMKIPAVAVNGDTWSLSLSKALDEHQYQAILTSPEMCLKHPQFRKWLLSKENTDKIMAVIIDEAHCISQWGGDFRPSYAQLEKLRSFMPPNIPVLLTSATLPPAALSECCARMNVVLVDSFFLNLGNHRQNIVTTVLHMDGSNDYKAIYDILPDPNAISSGEDLPKTIIFTNSVNATQHLCRDLRQHYGYFFHPHIDFLHAHRTAKAKRRIMKLFRQGMIKLLIATEAAGMGADIPDIELVIQFGVPSSLSVFSQRAGRSGRSACVKARAILLAEKSMFKRKKKKRPGGKRVKKPDESSSESESDVQMSEPGSDDNTEADGRKSDDGKEWGKKVDETLRQFISTTECRTAINDSYFNNPPRQQFTPGQCDTCDNCQTAYRPCTRPTTPDPSPPHSLASSVHSSPSKSINQNGKRTMSTSSGPATRRAEHLKKVRAALLNWRFVTYERHYSPSPFTSVVILPDSTLTALASNARIKTLADMQQMLKPPWVFASLHGQEVLDLLEKMDIAEKERRLLEKLQRREQKKEETALRRDAEKQRKSLGKSQPNAQRAPISRGVLVDSAVFNALTPTHLANMHYPHINYPLSPTHMPSTSAPAVHSPVSNFFVPPYSPIHPPAPYTSPSIMSMSISPSPFYTPIISTPISPSSFYAPITPRRSK</sequence>
<dbReference type="Pfam" id="PF00270">
    <property type="entry name" value="DEAD"/>
    <property type="match status" value="1"/>
</dbReference>
<dbReference type="InterPro" id="IPR027417">
    <property type="entry name" value="P-loop_NTPase"/>
</dbReference>
<feature type="region of interest" description="Disordered" evidence="6">
    <location>
        <begin position="500"/>
        <end position="544"/>
    </location>
</feature>
<dbReference type="GO" id="GO:0005694">
    <property type="term" value="C:chromosome"/>
    <property type="evidence" value="ECO:0007669"/>
    <property type="project" value="TreeGrafter"/>
</dbReference>
<evidence type="ECO:0000313" key="11">
    <source>
        <dbReference type="Proteomes" id="UP000054549"/>
    </source>
</evidence>
<dbReference type="EC" id="5.6.2.4" evidence="5"/>
<feature type="compositionally biased region" description="Basic and acidic residues" evidence="6">
    <location>
        <begin position="436"/>
        <end position="448"/>
    </location>
</feature>
<evidence type="ECO:0000313" key="10">
    <source>
        <dbReference type="EMBL" id="KIL55917.1"/>
    </source>
</evidence>
<dbReference type="GO" id="GO:0009378">
    <property type="term" value="F:four-way junction helicase activity"/>
    <property type="evidence" value="ECO:0007669"/>
    <property type="project" value="TreeGrafter"/>
</dbReference>
<dbReference type="InterPro" id="IPR014001">
    <property type="entry name" value="Helicase_ATP-bd"/>
</dbReference>
<evidence type="ECO:0000256" key="2">
    <source>
        <dbReference type="ARBA" id="ARBA00022741"/>
    </source>
</evidence>
<dbReference type="PROSITE" id="PS51192">
    <property type="entry name" value="HELICASE_ATP_BIND_1"/>
    <property type="match status" value="1"/>
</dbReference>
<dbReference type="PANTHER" id="PTHR13710:SF154">
    <property type="entry name" value="RECQ HELICASE, PUTATIVE (AFU_ORTHOLOGUE AFUA_6G14720)-RELATED"/>
    <property type="match status" value="1"/>
</dbReference>
<dbReference type="GO" id="GO:0000724">
    <property type="term" value="P:double-strand break repair via homologous recombination"/>
    <property type="evidence" value="ECO:0007669"/>
    <property type="project" value="TreeGrafter"/>
</dbReference>
<dbReference type="SUPFAM" id="SSF52540">
    <property type="entry name" value="P-loop containing nucleoside triphosphate hydrolases"/>
    <property type="match status" value="1"/>
</dbReference>
<keyword evidence="3" id="KW-0067">ATP-binding</keyword>
<proteinExistence type="inferred from homology"/>
<dbReference type="EMBL" id="KN818460">
    <property type="protein sequence ID" value="KIL55917.1"/>
    <property type="molecule type" value="Genomic_DNA"/>
</dbReference>
<dbReference type="PROSITE" id="PS51194">
    <property type="entry name" value="HELICASE_CTER"/>
    <property type="match status" value="1"/>
</dbReference>
<protein>
    <recommendedName>
        <fullName evidence="5">DNA 3'-5' helicase</fullName>
        <ecNumber evidence="5">5.6.2.4</ecNumber>
    </recommendedName>
</protein>
<evidence type="ECO:0000259" key="7">
    <source>
        <dbReference type="PROSITE" id="PS51192"/>
    </source>
</evidence>
<dbReference type="SMART" id="SM00487">
    <property type="entry name" value="DEXDc"/>
    <property type="match status" value="1"/>
</dbReference>
<evidence type="ECO:0000256" key="5">
    <source>
        <dbReference type="ARBA" id="ARBA00034808"/>
    </source>
</evidence>
<feature type="domain" description="Helicase C-terminal" evidence="8">
    <location>
        <begin position="261"/>
        <end position="424"/>
    </location>
</feature>
<feature type="region of interest" description="Disordered" evidence="6">
    <location>
        <begin position="637"/>
        <end position="669"/>
    </location>
</feature>
<dbReference type="PANTHER" id="PTHR13710">
    <property type="entry name" value="DNA HELICASE RECQ FAMILY MEMBER"/>
    <property type="match status" value="1"/>
</dbReference>
<accession>A0A0C2W476</accession>
<dbReference type="SMART" id="SM00490">
    <property type="entry name" value="HELICc"/>
    <property type="match status" value="1"/>
</dbReference>
<dbReference type="InterPro" id="IPR001650">
    <property type="entry name" value="Helicase_C-like"/>
</dbReference>
<evidence type="ECO:0000259" key="8">
    <source>
        <dbReference type="PROSITE" id="PS51194"/>
    </source>
</evidence>
<evidence type="ECO:0000256" key="3">
    <source>
        <dbReference type="ARBA" id="ARBA00022840"/>
    </source>
</evidence>
<feature type="compositionally biased region" description="Basic residues" evidence="6">
    <location>
        <begin position="397"/>
        <end position="410"/>
    </location>
</feature>
<comment type="catalytic activity">
    <reaction evidence="4">
        <text>Couples ATP hydrolysis with the unwinding of duplex DNA by translocating in the 3'-5' direction.</text>
        <dbReference type="EC" id="5.6.2.4"/>
    </reaction>
</comment>
<dbReference type="Pfam" id="PF00271">
    <property type="entry name" value="Helicase_C"/>
    <property type="match status" value="1"/>
</dbReference>
<evidence type="ECO:0000313" key="9">
    <source>
        <dbReference type="EMBL" id="KIL55563.1"/>
    </source>
</evidence>
<dbReference type="Proteomes" id="UP000054549">
    <property type="component" value="Unassembled WGS sequence"/>
</dbReference>
<evidence type="ECO:0000256" key="1">
    <source>
        <dbReference type="ARBA" id="ARBA00005446"/>
    </source>
</evidence>
<keyword evidence="11" id="KW-1185">Reference proteome</keyword>
<keyword evidence="2" id="KW-0547">Nucleotide-binding</keyword>
<dbReference type="STRING" id="946122.A0A0C2W476"/>
<dbReference type="GO" id="GO:0005524">
    <property type="term" value="F:ATP binding"/>
    <property type="evidence" value="ECO:0007669"/>
    <property type="project" value="UniProtKB-KW"/>
</dbReference>
<name>A0A0C2W476_AMAMK</name>
<dbReference type="GO" id="GO:0005737">
    <property type="term" value="C:cytoplasm"/>
    <property type="evidence" value="ECO:0007669"/>
    <property type="project" value="TreeGrafter"/>
</dbReference>
<organism evidence="10 11">
    <name type="scientific">Amanita muscaria (strain Koide BX008)</name>
    <dbReference type="NCBI Taxonomy" id="946122"/>
    <lineage>
        <taxon>Eukaryota</taxon>
        <taxon>Fungi</taxon>
        <taxon>Dikarya</taxon>
        <taxon>Basidiomycota</taxon>
        <taxon>Agaricomycotina</taxon>
        <taxon>Agaricomycetes</taxon>
        <taxon>Agaricomycetidae</taxon>
        <taxon>Agaricales</taxon>
        <taxon>Pluteineae</taxon>
        <taxon>Amanitaceae</taxon>
        <taxon>Amanita</taxon>
    </lineage>
</organism>
<dbReference type="OrthoDB" id="10261556at2759"/>
<dbReference type="AlphaFoldDB" id="A0A0C2W476"/>
<dbReference type="Gene3D" id="3.40.50.300">
    <property type="entry name" value="P-loop containing nucleotide triphosphate hydrolases"/>
    <property type="match status" value="2"/>
</dbReference>
<dbReference type="GO" id="GO:0043138">
    <property type="term" value="F:3'-5' DNA helicase activity"/>
    <property type="evidence" value="ECO:0007669"/>
    <property type="project" value="UniProtKB-EC"/>
</dbReference>
<dbReference type="GO" id="GO:0003676">
    <property type="term" value="F:nucleic acid binding"/>
    <property type="evidence" value="ECO:0007669"/>
    <property type="project" value="InterPro"/>
</dbReference>
<evidence type="ECO:0000256" key="4">
    <source>
        <dbReference type="ARBA" id="ARBA00034617"/>
    </source>
</evidence>
<feature type="domain" description="Helicase ATP-binding" evidence="7">
    <location>
        <begin position="64"/>
        <end position="236"/>
    </location>
</feature>
<feature type="region of interest" description="Disordered" evidence="6">
    <location>
        <begin position="397"/>
        <end position="448"/>
    </location>
</feature>